<comment type="caution">
    <text evidence="1">The sequence shown here is derived from an EMBL/GenBank/DDBJ whole genome shotgun (WGS) entry which is preliminary data.</text>
</comment>
<dbReference type="RefSeq" id="WP_310375751.1">
    <property type="nucleotide sequence ID" value="NZ_JAVDYB010000001.1"/>
</dbReference>
<protein>
    <submittedName>
        <fullName evidence="1">Uncharacterized protein (DUF1501 family)</fullName>
    </submittedName>
</protein>
<dbReference type="PANTHER" id="PTHR43737:SF1">
    <property type="entry name" value="DUF1501 DOMAIN-CONTAINING PROTEIN"/>
    <property type="match status" value="1"/>
</dbReference>
<reference evidence="1" key="1">
    <citation type="submission" date="2023-07" db="EMBL/GenBank/DDBJ databases">
        <title>Sequencing the genomes of 1000 actinobacteria strains.</title>
        <authorList>
            <person name="Klenk H.-P."/>
        </authorList>
    </citation>
    <scope>NUCLEOTIDE SEQUENCE</scope>
    <source>
        <strain evidence="1">DSM 44707</strain>
    </source>
</reference>
<name>A0AAE3YYA1_9ACTN</name>
<dbReference type="PANTHER" id="PTHR43737">
    <property type="entry name" value="BLL7424 PROTEIN"/>
    <property type="match status" value="1"/>
</dbReference>
<proteinExistence type="predicted"/>
<organism evidence="1 2">
    <name type="scientific">Catenuloplanes atrovinosus</name>
    <dbReference type="NCBI Taxonomy" id="137266"/>
    <lineage>
        <taxon>Bacteria</taxon>
        <taxon>Bacillati</taxon>
        <taxon>Actinomycetota</taxon>
        <taxon>Actinomycetes</taxon>
        <taxon>Micromonosporales</taxon>
        <taxon>Micromonosporaceae</taxon>
        <taxon>Catenuloplanes</taxon>
    </lineage>
</organism>
<evidence type="ECO:0000313" key="1">
    <source>
        <dbReference type="EMBL" id="MDR7280922.1"/>
    </source>
</evidence>
<dbReference type="PROSITE" id="PS51318">
    <property type="entry name" value="TAT"/>
    <property type="match status" value="1"/>
</dbReference>
<accession>A0AAE3YYA1</accession>
<dbReference type="AlphaFoldDB" id="A0AAE3YYA1"/>
<dbReference type="Pfam" id="PF07394">
    <property type="entry name" value="DUF1501"/>
    <property type="match status" value="1"/>
</dbReference>
<evidence type="ECO:0000313" key="2">
    <source>
        <dbReference type="Proteomes" id="UP001183643"/>
    </source>
</evidence>
<sequence length="409" mass="41210">MTLPTECGCAENRGLTRRGLLGRGLAAGFAGLAGAGLSSQLAFAATPHTGDVLVVVSLRGGFDGLSAVVPVGDPDYYAARPGIAVPKSRIVAGDAMFGLHPALSPLVPLWQQGRMAAVHAVGQAAPNRSHFAAMEELERAAAGTATRTGWLDRMLGGLGATGPLAGVAVGSAQPHRGFAGPSADLSLRTIDSFTLGGESNGRMATALSALYSGVSPELATPARSAVGALAAVGAVRAVTTDVTYPDTPLGRALRDVARLIKADTGLVAAAVDSGDWDMHEGLAGRMHDNLSGLAGALAAFAADTALRNVTVLTISEFGRRVAENGSGGLDHGYGNAMLVLGGAVRGGTVYGAWPGLSAARLVNGDLAVTTDYRSVIGEILRKRCGVSATALANVFPGVNGNDLGLVLSS</sequence>
<dbReference type="EMBL" id="JAVDYB010000001">
    <property type="protein sequence ID" value="MDR7280922.1"/>
    <property type="molecule type" value="Genomic_DNA"/>
</dbReference>
<dbReference type="InterPro" id="IPR006311">
    <property type="entry name" value="TAT_signal"/>
</dbReference>
<dbReference type="Proteomes" id="UP001183643">
    <property type="component" value="Unassembled WGS sequence"/>
</dbReference>
<keyword evidence="2" id="KW-1185">Reference proteome</keyword>
<dbReference type="InterPro" id="IPR010869">
    <property type="entry name" value="DUF1501"/>
</dbReference>
<gene>
    <name evidence="1" type="ORF">J2S41_007700</name>
</gene>